<organism evidence="2 3">
    <name type="scientific">Methanosarcina acetivorans (strain ATCC 35395 / DSM 2834 / JCM 12185 / C2A)</name>
    <dbReference type="NCBI Taxonomy" id="188937"/>
    <lineage>
        <taxon>Archaea</taxon>
        <taxon>Methanobacteriati</taxon>
        <taxon>Methanobacteriota</taxon>
        <taxon>Stenosarchaea group</taxon>
        <taxon>Methanomicrobia</taxon>
        <taxon>Methanosarcinales</taxon>
        <taxon>Methanosarcinaceae</taxon>
        <taxon>Methanosarcina</taxon>
    </lineage>
</organism>
<dbReference type="InParanoid" id="Q8TP85"/>
<evidence type="ECO:0000313" key="3">
    <source>
        <dbReference type="Proteomes" id="UP000002487"/>
    </source>
</evidence>
<evidence type="ECO:0000256" key="1">
    <source>
        <dbReference type="SAM" id="Phobius"/>
    </source>
</evidence>
<accession>Q8TP85</accession>
<keyword evidence="1" id="KW-1133">Transmembrane helix</keyword>
<dbReference type="KEGG" id="mac:MA_2031"/>
<dbReference type="EnsemblBacteria" id="AAM05434">
    <property type="protein sequence ID" value="AAM05434"/>
    <property type="gene ID" value="MA_2031"/>
</dbReference>
<sequence length="70" mass="8076">MSFLASRFTWKVIYPVFLIGLGYFRFIVKSEDTLFSQAVNPRPRKEFLETSFLSIPGTLPACRTIKLLCL</sequence>
<keyword evidence="1" id="KW-0812">Transmembrane</keyword>
<dbReference type="Proteomes" id="UP000002487">
    <property type="component" value="Chromosome"/>
</dbReference>
<gene>
    <name evidence="2" type="ordered locus">MA_2031</name>
</gene>
<protein>
    <submittedName>
        <fullName evidence="2">Uncharacterized protein</fullName>
    </submittedName>
</protein>
<dbReference type="STRING" id="188937.MA_2031"/>
<dbReference type="AlphaFoldDB" id="Q8TP85"/>
<proteinExistence type="predicted"/>
<feature type="transmembrane region" description="Helical" evidence="1">
    <location>
        <begin position="12"/>
        <end position="28"/>
    </location>
</feature>
<dbReference type="HOGENOM" id="CLU_2748125_0_0_2"/>
<evidence type="ECO:0000313" key="2">
    <source>
        <dbReference type="EMBL" id="AAM05434.1"/>
    </source>
</evidence>
<keyword evidence="1" id="KW-0472">Membrane</keyword>
<keyword evidence="3" id="KW-1185">Reference proteome</keyword>
<reference evidence="2 3" key="1">
    <citation type="journal article" date="2002" name="Genome Res.">
        <title>The genome of Methanosarcina acetivorans reveals extensive metabolic and physiological diversity.</title>
        <authorList>
            <person name="Galagan J.E."/>
            <person name="Nusbaum C."/>
            <person name="Roy A."/>
            <person name="Endrizzi M.G."/>
            <person name="Macdonald P."/>
            <person name="FitzHugh W."/>
            <person name="Calvo S."/>
            <person name="Engels R."/>
            <person name="Smirnov S."/>
            <person name="Atnoor D."/>
            <person name="Brown A."/>
            <person name="Allen N."/>
            <person name="Naylor J."/>
            <person name="Stange-Thomann N."/>
            <person name="DeArellano K."/>
            <person name="Johnson R."/>
            <person name="Linton L."/>
            <person name="McEwan P."/>
            <person name="McKernan K."/>
            <person name="Talamas J."/>
            <person name="Tirrell A."/>
            <person name="Ye W."/>
            <person name="Zimmer A."/>
            <person name="Barber R.D."/>
            <person name="Cann I."/>
            <person name="Graham D.E."/>
            <person name="Grahame D.A."/>
            <person name="Guss A."/>
            <person name="Hedderich R."/>
            <person name="Ingram-Smith C."/>
            <person name="Kuettner C.H."/>
            <person name="Krzycki J.A."/>
            <person name="Leigh J.A."/>
            <person name="Li W."/>
            <person name="Liu J."/>
            <person name="Mukhopadhyay B."/>
            <person name="Reeve J.N."/>
            <person name="Smith K."/>
            <person name="Springer T.A."/>
            <person name="Umayam L.A."/>
            <person name="White O."/>
            <person name="White R.H."/>
            <person name="de Macario E.C."/>
            <person name="Ferry J.G."/>
            <person name="Jarrell K.F."/>
            <person name="Jing H."/>
            <person name="Macario A.J.L."/>
            <person name="Paulsen I."/>
            <person name="Pritchett M."/>
            <person name="Sowers K.R."/>
            <person name="Swanson R.V."/>
            <person name="Zinder S.H."/>
            <person name="Lander E."/>
            <person name="Metcalf W.W."/>
            <person name="Birren B."/>
        </authorList>
    </citation>
    <scope>NUCLEOTIDE SEQUENCE [LARGE SCALE GENOMIC DNA]</scope>
    <source>
        <strain evidence="3">ATCC 35395 / DSM 2834 / JCM 12185 / C2A</strain>
    </source>
</reference>
<name>Q8TP85_METAC</name>
<dbReference type="EMBL" id="AE010299">
    <property type="protein sequence ID" value="AAM05434.1"/>
    <property type="molecule type" value="Genomic_DNA"/>
</dbReference>